<keyword evidence="2" id="KW-1185">Reference proteome</keyword>
<dbReference type="EMBL" id="VIRV01000009">
    <property type="protein sequence ID" value="MBY0758944.1"/>
    <property type="molecule type" value="Genomic_DNA"/>
</dbReference>
<dbReference type="Proteomes" id="UP000779049">
    <property type="component" value="Unassembled WGS sequence"/>
</dbReference>
<reference evidence="1 2" key="1">
    <citation type="journal article" date="2020" name="New Microbes New Infect">
        <title>Sellimonas caecigallum sp. nov., description and genome sequence of a new member of the Sellimonas genus isolated from the cecum of feral chicken.</title>
        <authorList>
            <person name="Wongkuna S."/>
            <person name="Ghimire S."/>
            <person name="Antony L."/>
            <person name="Chankhamhaengdecha S."/>
            <person name="Janvilisri T."/>
            <person name="Scaria J."/>
        </authorList>
    </citation>
    <scope>NUCLEOTIDE SEQUENCE [LARGE SCALE GENOMIC DNA]</scope>
    <source>
        <strain evidence="1 2">SW451</strain>
    </source>
</reference>
<comment type="caution">
    <text evidence="1">The sequence shown here is derived from an EMBL/GenBank/DDBJ whole genome shotgun (WGS) entry which is preliminary data.</text>
</comment>
<accession>A0ABS7L7D3</accession>
<protein>
    <submittedName>
        <fullName evidence="1">Uncharacterized protein</fullName>
    </submittedName>
</protein>
<evidence type="ECO:0000313" key="2">
    <source>
        <dbReference type="Proteomes" id="UP000779049"/>
    </source>
</evidence>
<organism evidence="1 2">
    <name type="scientific">Sellimonas caecigallum</name>
    <dbReference type="NCBI Taxonomy" id="2592333"/>
    <lineage>
        <taxon>Bacteria</taxon>
        <taxon>Bacillati</taxon>
        <taxon>Bacillota</taxon>
        <taxon>Clostridia</taxon>
        <taxon>Lachnospirales</taxon>
        <taxon>Lachnospiraceae</taxon>
        <taxon>Sellimonas</taxon>
    </lineage>
</organism>
<dbReference type="RefSeq" id="WP_087201363.1">
    <property type="nucleotide sequence ID" value="NZ_CP173660.1"/>
</dbReference>
<gene>
    <name evidence="1" type="ORF">FLB61_07580</name>
</gene>
<evidence type="ECO:0000313" key="1">
    <source>
        <dbReference type="EMBL" id="MBY0758944.1"/>
    </source>
</evidence>
<name>A0ABS7L7D3_9FIRM</name>
<sequence>MQDIHRNDLISMYEEAFVLSKGFNKNTYEEAFKDLFDRQREPLKLILLAIREFREEEREEFLKELADVVPNYVNGKLSKVEGKRKRENAVIDYNLAFVSFFIPLILYSRDKEMEELADCTVESWNRLIAVTMKVGKATFEEINGGFRRRLCYVTTAVCRSLEKPDECYELRTLREYRDNYLSMSPGGRDTIREYYNIAPTIVKRIDKLRDSDRVYREIWENYLSPCISLIEEGKMEACRKVYTKMVRDLEEEYLFQ</sequence>
<proteinExistence type="predicted"/>
<dbReference type="InterPro" id="IPR049886">
    <property type="entry name" value="CFI_box_CTERM_dom"/>
</dbReference>
<dbReference type="NCBIfam" id="NF041770">
    <property type="entry name" value="CFI_box_CTERM"/>
    <property type="match status" value="1"/>
</dbReference>